<dbReference type="RefSeq" id="WP_025229411.1">
    <property type="nucleotide sequence ID" value="NZ_CP007139.1"/>
</dbReference>
<dbReference type="EMBL" id="CP007139">
    <property type="protein sequence ID" value="AIE86643.1"/>
    <property type="molecule type" value="Genomic_DNA"/>
</dbReference>
<organism evidence="3 4">
    <name type="scientific">Fimbriimonas ginsengisoli Gsoil 348</name>
    <dbReference type="NCBI Taxonomy" id="661478"/>
    <lineage>
        <taxon>Bacteria</taxon>
        <taxon>Bacillati</taxon>
        <taxon>Armatimonadota</taxon>
        <taxon>Fimbriimonadia</taxon>
        <taxon>Fimbriimonadales</taxon>
        <taxon>Fimbriimonadaceae</taxon>
        <taxon>Fimbriimonas</taxon>
    </lineage>
</organism>
<name>A0A068NSZ1_FIMGI</name>
<evidence type="ECO:0000259" key="2">
    <source>
        <dbReference type="Pfam" id="PF01370"/>
    </source>
</evidence>
<proteinExistence type="inferred from homology"/>
<evidence type="ECO:0000313" key="3">
    <source>
        <dbReference type="EMBL" id="AIE86643.1"/>
    </source>
</evidence>
<dbReference type="AlphaFoldDB" id="A0A068NSZ1"/>
<dbReference type="InterPro" id="IPR036291">
    <property type="entry name" value="NAD(P)-bd_dom_sf"/>
</dbReference>
<dbReference type="InterPro" id="IPR001509">
    <property type="entry name" value="Epimerase_deHydtase"/>
</dbReference>
<dbReference type="HOGENOM" id="CLU_863171_0_0_0"/>
<dbReference type="Pfam" id="PF01370">
    <property type="entry name" value="Epimerase"/>
    <property type="match status" value="1"/>
</dbReference>
<accession>A0A068NSZ1</accession>
<dbReference type="Proteomes" id="UP000027982">
    <property type="component" value="Chromosome"/>
</dbReference>
<protein>
    <submittedName>
        <fullName evidence="3">NAD-dependent epimerase/dehydratase</fullName>
    </submittedName>
</protein>
<dbReference type="PANTHER" id="PTHR43000">
    <property type="entry name" value="DTDP-D-GLUCOSE 4,6-DEHYDRATASE-RELATED"/>
    <property type="match status" value="1"/>
</dbReference>
<feature type="domain" description="NAD-dependent epimerase/dehydratase" evidence="2">
    <location>
        <begin position="4"/>
        <end position="169"/>
    </location>
</feature>
<keyword evidence="4" id="KW-1185">Reference proteome</keyword>
<comment type="similarity">
    <text evidence="1">Belongs to the NAD(P)-dependent epimerase/dehydratase family.</text>
</comment>
<dbReference type="eggNOG" id="COG0451">
    <property type="taxonomic scope" value="Bacteria"/>
</dbReference>
<dbReference type="STRING" id="661478.OP10G_3275"/>
<dbReference type="KEGG" id="fgi:OP10G_3275"/>
<evidence type="ECO:0000313" key="4">
    <source>
        <dbReference type="Proteomes" id="UP000027982"/>
    </source>
</evidence>
<dbReference type="Gene3D" id="3.40.50.720">
    <property type="entry name" value="NAD(P)-binding Rossmann-like Domain"/>
    <property type="match status" value="1"/>
</dbReference>
<dbReference type="OrthoDB" id="9801056at2"/>
<sequence>MSRVLITGSTGFIGTNLVELYRSRGDEVRGLDLAPARDPAHSDVSIKVDICDAEAVRKAVAEFRPNVIHHLAARTDIDGQTLADYPANTTGVRNVLEAARQLDSLDRIIVASSQLVNPTNYVPTDEFDVHPPNAYGESKVETEKITREFTEQLPWVLIRPTTIWGPWFGVKYQGLYQQVKAGRYMHPRGQQIRKVWGFVGNATYCLSRLADAPADKAVHKVFYVADYEPYDLLEYAETIRRVQGARPIRQVPPIALVAIARFGDVVRATGRSFPLYTYRLKNFFAQMRADVTPLRDVCGPAPYDIEKSVELTVDWMRRYPDFDRN</sequence>
<dbReference type="SUPFAM" id="SSF51735">
    <property type="entry name" value="NAD(P)-binding Rossmann-fold domains"/>
    <property type="match status" value="1"/>
</dbReference>
<evidence type="ECO:0000256" key="1">
    <source>
        <dbReference type="ARBA" id="ARBA00007637"/>
    </source>
</evidence>
<reference evidence="3 4" key="1">
    <citation type="journal article" date="2014" name="PLoS ONE">
        <title>The first complete genome sequence of the class fimbriimonadia in the phylum armatimonadetes.</title>
        <authorList>
            <person name="Hu Z.Y."/>
            <person name="Wang Y.Z."/>
            <person name="Im W.T."/>
            <person name="Wang S.Y."/>
            <person name="Zhao G.P."/>
            <person name="Zheng H.J."/>
            <person name="Quan Z.X."/>
        </authorList>
    </citation>
    <scope>NUCLEOTIDE SEQUENCE [LARGE SCALE GENOMIC DNA]</scope>
    <source>
        <strain evidence="3">Gsoil 348</strain>
    </source>
</reference>
<gene>
    <name evidence="3" type="ORF">OP10G_3275</name>
</gene>